<dbReference type="Pfam" id="PF02902">
    <property type="entry name" value="Peptidase_C48"/>
    <property type="match status" value="1"/>
</dbReference>
<feature type="region of interest" description="Disordered" evidence="5">
    <location>
        <begin position="1"/>
        <end position="34"/>
    </location>
</feature>
<feature type="compositionally biased region" description="Basic and acidic residues" evidence="5">
    <location>
        <begin position="155"/>
        <end position="176"/>
    </location>
</feature>
<evidence type="ECO:0000256" key="4">
    <source>
        <dbReference type="ARBA" id="ARBA00022807"/>
    </source>
</evidence>
<comment type="caution">
    <text evidence="7">The sequence shown here is derived from an EMBL/GenBank/DDBJ whole genome shotgun (WGS) entry which is preliminary data.</text>
</comment>
<name>A0A5J9TKR3_9POAL</name>
<proteinExistence type="inferred from homology"/>
<dbReference type="EMBL" id="RWGY01000039">
    <property type="protein sequence ID" value="TVU11281.1"/>
    <property type="molecule type" value="Genomic_DNA"/>
</dbReference>
<evidence type="ECO:0000313" key="7">
    <source>
        <dbReference type="EMBL" id="TVU11281.1"/>
    </source>
</evidence>
<dbReference type="AlphaFoldDB" id="A0A5J9TKR3"/>
<keyword evidence="3" id="KW-0378">Hydrolase</keyword>
<feature type="region of interest" description="Disordered" evidence="5">
    <location>
        <begin position="533"/>
        <end position="583"/>
    </location>
</feature>
<feature type="compositionally biased region" description="Low complexity" evidence="5">
    <location>
        <begin position="177"/>
        <end position="186"/>
    </location>
</feature>
<gene>
    <name evidence="7" type="ORF">EJB05_44856</name>
</gene>
<feature type="compositionally biased region" description="Pro residues" evidence="5">
    <location>
        <begin position="1"/>
        <end position="10"/>
    </location>
</feature>
<comment type="similarity">
    <text evidence="1">Belongs to the peptidase C48 family.</text>
</comment>
<sequence>MPIPAAPPENLPGVEAGAEEDEEKERADAEVRQFPDHVLRDKMVRAENAIKVGLTSRLRDGGKKLRASLDAIRRELARRKQLSEAPRPPGGVGGPGARAQDEKGCERVVRSRCAESSGMARDANIGKVTKADFLCSFGNDLKAGVDISSLKITSRRPDKSKKSVKNEGKLCQEKNSCKSSSQTTNSSREELYLDNSANMEKISSDDSPKDNGHDRMCTPAPTPSRKRKGDASADFSMRLRSRKGEVVLLDGDTPHPESAEETSNKWSAGKLYYPTRDHPDSIEISSDDIRCLEPESLLSSPIMNFYMMYLQGPTSSTVRPRGDYHIFNTYFYSKLAAMTSKEDKTTYFLKLRRWWKSVDIFQKAYIFLPVHAETHWSLVIICMPAKDDQTGPIILHLDSLKFHCSRLIFNVVTRFLKEEWSYLNENASSTEFPLRETVWKSLPRKIEKKKIEVPQQENDYDCGLFVLYYIQRFIQEAPERFHKKDISMFNKRWFKPEEPSQLRHEIRHLIFSCGDAEPKEDATERTRVEVEPKDGLTQASIGEAESKNDATKPSCGKAEAKNGTTDPLCREAESKKCETEPRSEFLSGAVDVAPTEVHISV</sequence>
<evidence type="ECO:0000256" key="3">
    <source>
        <dbReference type="ARBA" id="ARBA00022801"/>
    </source>
</evidence>
<feature type="compositionally biased region" description="Basic and acidic residues" evidence="5">
    <location>
        <begin position="24"/>
        <end position="34"/>
    </location>
</feature>
<dbReference type="GO" id="GO:0016926">
    <property type="term" value="P:protein desumoylation"/>
    <property type="evidence" value="ECO:0007669"/>
    <property type="project" value="UniProtKB-ARBA"/>
</dbReference>
<feature type="compositionally biased region" description="Basic and acidic residues" evidence="5">
    <location>
        <begin position="202"/>
        <end position="216"/>
    </location>
</feature>
<dbReference type="InterPro" id="IPR003653">
    <property type="entry name" value="Peptidase_C48_C"/>
</dbReference>
<dbReference type="Gramene" id="TVU11281">
    <property type="protein sequence ID" value="TVU11281"/>
    <property type="gene ID" value="EJB05_44856"/>
</dbReference>
<keyword evidence="8" id="KW-1185">Reference proteome</keyword>
<protein>
    <recommendedName>
        <fullName evidence="6">Ubiquitin-like protease family profile domain-containing protein</fullName>
    </recommendedName>
</protein>
<dbReference type="SUPFAM" id="SSF54001">
    <property type="entry name" value="Cysteine proteinases"/>
    <property type="match status" value="1"/>
</dbReference>
<evidence type="ECO:0000259" key="6">
    <source>
        <dbReference type="PROSITE" id="PS50600"/>
    </source>
</evidence>
<evidence type="ECO:0000256" key="2">
    <source>
        <dbReference type="ARBA" id="ARBA00022670"/>
    </source>
</evidence>
<dbReference type="InterPro" id="IPR038765">
    <property type="entry name" value="Papain-like_cys_pep_sf"/>
</dbReference>
<dbReference type="Gene3D" id="3.30.310.130">
    <property type="entry name" value="Ubiquitin-related"/>
    <property type="match status" value="1"/>
</dbReference>
<feature type="compositionally biased region" description="Basic and acidic residues" evidence="5">
    <location>
        <begin position="568"/>
        <end position="583"/>
    </location>
</feature>
<feature type="domain" description="Ubiquitin-like protease family profile" evidence="6">
    <location>
        <begin position="282"/>
        <end position="473"/>
    </location>
</feature>
<accession>A0A5J9TKR3</accession>
<feature type="region of interest" description="Disordered" evidence="5">
    <location>
        <begin position="154"/>
        <end position="233"/>
    </location>
</feature>
<reference evidence="7 8" key="1">
    <citation type="journal article" date="2019" name="Sci. Rep.">
        <title>A high-quality genome of Eragrostis curvula grass provides insights into Poaceae evolution and supports new strategies to enhance forage quality.</title>
        <authorList>
            <person name="Carballo J."/>
            <person name="Santos B.A.C.M."/>
            <person name="Zappacosta D."/>
            <person name="Garbus I."/>
            <person name="Selva J.P."/>
            <person name="Gallo C.A."/>
            <person name="Diaz A."/>
            <person name="Albertini E."/>
            <person name="Caccamo M."/>
            <person name="Echenique V."/>
        </authorList>
    </citation>
    <scope>NUCLEOTIDE SEQUENCE [LARGE SCALE GENOMIC DNA]</scope>
    <source>
        <strain evidence="8">cv. Victoria</strain>
        <tissue evidence="7">Leaf</tissue>
    </source>
</reference>
<keyword evidence="2" id="KW-0645">Protease</keyword>
<dbReference type="PROSITE" id="PS50600">
    <property type="entry name" value="ULP_PROTEASE"/>
    <property type="match status" value="1"/>
</dbReference>
<dbReference type="PANTHER" id="PTHR46915">
    <property type="entry name" value="UBIQUITIN-LIKE PROTEASE 4-RELATED"/>
    <property type="match status" value="1"/>
</dbReference>
<evidence type="ECO:0000256" key="5">
    <source>
        <dbReference type="SAM" id="MobiDB-lite"/>
    </source>
</evidence>
<keyword evidence="4" id="KW-0788">Thiol protease</keyword>
<dbReference type="GO" id="GO:0006508">
    <property type="term" value="P:proteolysis"/>
    <property type="evidence" value="ECO:0007669"/>
    <property type="project" value="UniProtKB-KW"/>
</dbReference>
<evidence type="ECO:0000313" key="8">
    <source>
        <dbReference type="Proteomes" id="UP000324897"/>
    </source>
</evidence>
<dbReference type="Proteomes" id="UP000324897">
    <property type="component" value="Chromosome 3"/>
</dbReference>
<dbReference type="GO" id="GO:0008234">
    <property type="term" value="F:cysteine-type peptidase activity"/>
    <property type="evidence" value="ECO:0007669"/>
    <property type="project" value="UniProtKB-KW"/>
</dbReference>
<dbReference type="PANTHER" id="PTHR46915:SF2">
    <property type="entry name" value="UBIQUITIN-LIKE PROTEASE 4"/>
    <property type="match status" value="1"/>
</dbReference>
<dbReference type="Gene3D" id="1.10.418.20">
    <property type="match status" value="1"/>
</dbReference>
<feature type="region of interest" description="Disordered" evidence="5">
    <location>
        <begin position="77"/>
        <end position="105"/>
    </location>
</feature>
<organism evidence="7 8">
    <name type="scientific">Eragrostis curvula</name>
    <name type="common">weeping love grass</name>
    <dbReference type="NCBI Taxonomy" id="38414"/>
    <lineage>
        <taxon>Eukaryota</taxon>
        <taxon>Viridiplantae</taxon>
        <taxon>Streptophyta</taxon>
        <taxon>Embryophyta</taxon>
        <taxon>Tracheophyta</taxon>
        <taxon>Spermatophyta</taxon>
        <taxon>Magnoliopsida</taxon>
        <taxon>Liliopsida</taxon>
        <taxon>Poales</taxon>
        <taxon>Poaceae</taxon>
        <taxon>PACMAD clade</taxon>
        <taxon>Chloridoideae</taxon>
        <taxon>Eragrostideae</taxon>
        <taxon>Eragrostidinae</taxon>
        <taxon>Eragrostis</taxon>
    </lineage>
</organism>
<evidence type="ECO:0000256" key="1">
    <source>
        <dbReference type="ARBA" id="ARBA00005234"/>
    </source>
</evidence>
<dbReference type="OrthoDB" id="442460at2759"/>